<dbReference type="Pfam" id="PF14131">
    <property type="entry name" value="DUF4298"/>
    <property type="match status" value="1"/>
</dbReference>
<name>A0A1I5Y2S9_9FIRM</name>
<keyword evidence="2" id="KW-1185">Reference proteome</keyword>
<dbReference type="EMBL" id="FOXO01000040">
    <property type="protein sequence ID" value="SFQ38493.1"/>
    <property type="molecule type" value="Genomic_DNA"/>
</dbReference>
<sequence length="103" mass="11914">MWGPKGCALMGKDFKHISEMEEIFDKVLQTQSAFEKAIEEYRELQPEIEKLEAYYSSKKWKEDFAADESGEIPADIKRGVLSEDGIYNLLERNREIMGMICGE</sequence>
<evidence type="ECO:0008006" key="3">
    <source>
        <dbReference type="Google" id="ProtNLM"/>
    </source>
</evidence>
<dbReference type="Proteomes" id="UP000182624">
    <property type="component" value="Unassembled WGS sequence"/>
</dbReference>
<evidence type="ECO:0000313" key="1">
    <source>
        <dbReference type="EMBL" id="SFQ38493.1"/>
    </source>
</evidence>
<reference evidence="2" key="1">
    <citation type="submission" date="2016-10" db="EMBL/GenBank/DDBJ databases">
        <authorList>
            <person name="Varghese N."/>
            <person name="Submissions S."/>
        </authorList>
    </citation>
    <scope>NUCLEOTIDE SEQUENCE [LARGE SCALE GENOMIC DNA]</scope>
    <source>
        <strain evidence="2">P18</strain>
    </source>
</reference>
<organism evidence="1 2">
    <name type="scientific">Butyrivibrio proteoclasticus</name>
    <dbReference type="NCBI Taxonomy" id="43305"/>
    <lineage>
        <taxon>Bacteria</taxon>
        <taxon>Bacillati</taxon>
        <taxon>Bacillota</taxon>
        <taxon>Clostridia</taxon>
        <taxon>Lachnospirales</taxon>
        <taxon>Lachnospiraceae</taxon>
        <taxon>Butyrivibrio</taxon>
    </lineage>
</organism>
<accession>A0A1I5Y2S9</accession>
<dbReference type="AlphaFoldDB" id="A0A1I5Y2S9"/>
<protein>
    <recommendedName>
        <fullName evidence="3">DUF4298 domain-containing protein</fullName>
    </recommendedName>
</protein>
<dbReference type="InterPro" id="IPR025384">
    <property type="entry name" value="DUF4298"/>
</dbReference>
<dbReference type="RefSeq" id="WP_242949431.1">
    <property type="nucleotide sequence ID" value="NZ_FOXO01000040.1"/>
</dbReference>
<gene>
    <name evidence="1" type="ORF">SAMN04487928_1408</name>
</gene>
<evidence type="ECO:0000313" key="2">
    <source>
        <dbReference type="Proteomes" id="UP000182624"/>
    </source>
</evidence>
<proteinExistence type="predicted"/>